<evidence type="ECO:0000256" key="3">
    <source>
        <dbReference type="ARBA" id="ARBA00022989"/>
    </source>
</evidence>
<keyword evidence="2 5" id="KW-0812">Transmembrane</keyword>
<feature type="transmembrane region" description="Helical" evidence="5">
    <location>
        <begin position="97"/>
        <end position="115"/>
    </location>
</feature>
<dbReference type="EMBL" id="CP136051">
    <property type="protein sequence ID" value="WOK04462.1"/>
    <property type="molecule type" value="Genomic_DNA"/>
</dbReference>
<organism evidence="6 7">
    <name type="scientific">Imperialibacter roseus</name>
    <dbReference type="NCBI Taxonomy" id="1324217"/>
    <lineage>
        <taxon>Bacteria</taxon>
        <taxon>Pseudomonadati</taxon>
        <taxon>Bacteroidota</taxon>
        <taxon>Cytophagia</taxon>
        <taxon>Cytophagales</taxon>
        <taxon>Flammeovirgaceae</taxon>
        <taxon>Imperialibacter</taxon>
    </lineage>
</organism>
<reference evidence="6 7" key="1">
    <citation type="journal article" date="2023" name="Microbiol. Resour. Announc.">
        <title>Complete Genome Sequence of Imperialibacter roseus strain P4T.</title>
        <authorList>
            <person name="Tizabi D.R."/>
            <person name="Bachvaroff T."/>
            <person name="Hill R.T."/>
        </authorList>
    </citation>
    <scope>NUCLEOTIDE SEQUENCE [LARGE SCALE GENOMIC DNA]</scope>
    <source>
        <strain evidence="6 7">P4T</strain>
    </source>
</reference>
<evidence type="ECO:0000256" key="5">
    <source>
        <dbReference type="SAM" id="Phobius"/>
    </source>
</evidence>
<evidence type="ECO:0000256" key="2">
    <source>
        <dbReference type="ARBA" id="ARBA00022692"/>
    </source>
</evidence>
<evidence type="ECO:0000256" key="4">
    <source>
        <dbReference type="ARBA" id="ARBA00023136"/>
    </source>
</evidence>
<dbReference type="Proteomes" id="UP001302349">
    <property type="component" value="Chromosome"/>
</dbReference>
<name>A0ABZ0ILM2_9BACT</name>
<protein>
    <submittedName>
        <fullName evidence="6">DoxX family protein</fullName>
    </submittedName>
</protein>
<keyword evidence="7" id="KW-1185">Reference proteome</keyword>
<keyword evidence="4 5" id="KW-0472">Membrane</keyword>
<sequence>MKKDKVIYWIATGIVGVMMVMSGLMYFMNPEVAEGFTHLGFPGYFRMELGVAKLVGATVLLVPQFPQRMKEWAYAGFGITFISAAIAHTASGDPGSVVAGPVIFLALLVVSRIYLGKMAETKVAVAA</sequence>
<evidence type="ECO:0000313" key="6">
    <source>
        <dbReference type="EMBL" id="WOK04462.1"/>
    </source>
</evidence>
<evidence type="ECO:0000313" key="7">
    <source>
        <dbReference type="Proteomes" id="UP001302349"/>
    </source>
</evidence>
<evidence type="ECO:0000256" key="1">
    <source>
        <dbReference type="ARBA" id="ARBA00004141"/>
    </source>
</evidence>
<dbReference type="RefSeq" id="WP_317487272.1">
    <property type="nucleotide sequence ID" value="NZ_CP136051.1"/>
</dbReference>
<dbReference type="InterPro" id="IPR016944">
    <property type="entry name" value="UCP030066"/>
</dbReference>
<feature type="transmembrane region" description="Helical" evidence="5">
    <location>
        <begin position="47"/>
        <end position="65"/>
    </location>
</feature>
<dbReference type="PIRSF" id="PIRSF030066">
    <property type="entry name" value="UCP030066"/>
    <property type="match status" value="1"/>
</dbReference>
<dbReference type="Pfam" id="PF13564">
    <property type="entry name" value="DoxX_2"/>
    <property type="match status" value="1"/>
</dbReference>
<comment type="subcellular location">
    <subcellularLocation>
        <location evidence="1">Membrane</location>
        <topology evidence="1">Multi-pass membrane protein</topology>
    </subcellularLocation>
</comment>
<gene>
    <name evidence="6" type="ORF">RT717_15380</name>
</gene>
<accession>A0ABZ0ILM2</accession>
<keyword evidence="3 5" id="KW-1133">Transmembrane helix</keyword>
<proteinExistence type="predicted"/>
<feature type="transmembrane region" description="Helical" evidence="5">
    <location>
        <begin position="72"/>
        <end position="91"/>
    </location>
</feature>
<feature type="transmembrane region" description="Helical" evidence="5">
    <location>
        <begin position="7"/>
        <end position="27"/>
    </location>
</feature>
<dbReference type="InterPro" id="IPR032808">
    <property type="entry name" value="DoxX"/>
</dbReference>